<dbReference type="InterPro" id="IPR050666">
    <property type="entry name" value="ESRP"/>
</dbReference>
<dbReference type="SMART" id="SM00360">
    <property type="entry name" value="RRM"/>
    <property type="match status" value="3"/>
</dbReference>
<dbReference type="CDD" id="cd12741">
    <property type="entry name" value="RRM2_Fusilli"/>
    <property type="match status" value="1"/>
</dbReference>
<comment type="caution">
    <text evidence="9">The sequence shown here is derived from an EMBL/GenBank/DDBJ whole genome shotgun (WGS) entry which is preliminary data.</text>
</comment>
<dbReference type="InterPro" id="IPR012337">
    <property type="entry name" value="RNaseH-like_sf"/>
</dbReference>
<evidence type="ECO:0000256" key="3">
    <source>
        <dbReference type="ARBA" id="ARBA00022737"/>
    </source>
</evidence>
<dbReference type="SUPFAM" id="SSF53098">
    <property type="entry name" value="Ribonuclease H-like"/>
    <property type="match status" value="1"/>
</dbReference>
<name>A0A553N920_TIGCA</name>
<protein>
    <recommendedName>
        <fullName evidence="8">RRM domain-containing protein</fullName>
    </recommendedName>
</protein>
<feature type="compositionally biased region" description="Pro residues" evidence="7">
    <location>
        <begin position="868"/>
        <end position="877"/>
    </location>
</feature>
<feature type="compositionally biased region" description="Polar residues" evidence="7">
    <location>
        <begin position="27"/>
        <end position="39"/>
    </location>
</feature>
<dbReference type="GO" id="GO:0003723">
    <property type="term" value="F:RNA binding"/>
    <property type="evidence" value="ECO:0007669"/>
    <property type="project" value="UniProtKB-UniRule"/>
</dbReference>
<evidence type="ECO:0000256" key="7">
    <source>
        <dbReference type="SAM" id="MobiDB-lite"/>
    </source>
</evidence>
<feature type="region of interest" description="Disordered" evidence="7">
    <location>
        <begin position="854"/>
        <end position="885"/>
    </location>
</feature>
<feature type="compositionally biased region" description="Pro residues" evidence="7">
    <location>
        <begin position="995"/>
        <end position="1026"/>
    </location>
</feature>
<dbReference type="InterPro" id="IPR036397">
    <property type="entry name" value="RNaseH_sf"/>
</dbReference>
<dbReference type="GO" id="GO:0006397">
    <property type="term" value="P:mRNA processing"/>
    <property type="evidence" value="ECO:0007669"/>
    <property type="project" value="UniProtKB-KW"/>
</dbReference>
<comment type="similarity">
    <text evidence="1">Belongs to the ESRP family.</text>
</comment>
<feature type="region of interest" description="Disordered" evidence="7">
    <location>
        <begin position="808"/>
        <end position="827"/>
    </location>
</feature>
<evidence type="ECO:0000256" key="2">
    <source>
        <dbReference type="ARBA" id="ARBA00022664"/>
    </source>
</evidence>
<dbReference type="EMBL" id="VCGU01000459">
    <property type="protein sequence ID" value="TRY61869.1"/>
    <property type="molecule type" value="Genomic_DNA"/>
</dbReference>
<evidence type="ECO:0000259" key="8">
    <source>
        <dbReference type="PROSITE" id="PS50102"/>
    </source>
</evidence>
<dbReference type="InterPro" id="IPR035979">
    <property type="entry name" value="RBD_domain_sf"/>
</dbReference>
<feature type="region of interest" description="Disordered" evidence="7">
    <location>
        <begin position="1"/>
        <end position="39"/>
    </location>
</feature>
<feature type="compositionally biased region" description="Polar residues" evidence="7">
    <location>
        <begin position="1036"/>
        <end position="1055"/>
    </location>
</feature>
<dbReference type="InterPro" id="IPR012677">
    <property type="entry name" value="Nucleotide-bd_a/b_plait_sf"/>
</dbReference>
<feature type="region of interest" description="Disordered" evidence="7">
    <location>
        <begin position="994"/>
        <end position="1055"/>
    </location>
</feature>
<gene>
    <name evidence="9" type="ORF">TCAL_12288</name>
</gene>
<dbReference type="Pfam" id="PF00076">
    <property type="entry name" value="RRM_1"/>
    <property type="match status" value="1"/>
</dbReference>
<dbReference type="STRING" id="6832.A0A553N920"/>
<keyword evidence="3" id="KW-0677">Repeat</keyword>
<dbReference type="FunFam" id="3.30.70.330:FF:000041">
    <property type="entry name" value="Epithelial splicing regulatory protein 1"/>
    <property type="match status" value="1"/>
</dbReference>
<dbReference type="Gene3D" id="3.30.420.10">
    <property type="entry name" value="Ribonuclease H-like superfamily/Ribonuclease H"/>
    <property type="match status" value="1"/>
</dbReference>
<keyword evidence="5" id="KW-0508">mRNA splicing</keyword>
<keyword evidence="4 6" id="KW-0694">RNA-binding</keyword>
<dbReference type="Proteomes" id="UP000318571">
    <property type="component" value="Chromosome 8"/>
</dbReference>
<dbReference type="PROSITE" id="PS50102">
    <property type="entry name" value="RRM"/>
    <property type="match status" value="1"/>
</dbReference>
<organism evidence="9 10">
    <name type="scientific">Tigriopus californicus</name>
    <name type="common">Marine copepod</name>
    <dbReference type="NCBI Taxonomy" id="6832"/>
    <lineage>
        <taxon>Eukaryota</taxon>
        <taxon>Metazoa</taxon>
        <taxon>Ecdysozoa</taxon>
        <taxon>Arthropoda</taxon>
        <taxon>Crustacea</taxon>
        <taxon>Multicrustacea</taxon>
        <taxon>Hexanauplia</taxon>
        <taxon>Copepoda</taxon>
        <taxon>Harpacticoida</taxon>
        <taxon>Harpacticidae</taxon>
        <taxon>Tigriopus</taxon>
    </lineage>
</organism>
<keyword evidence="10" id="KW-1185">Reference proteome</keyword>
<dbReference type="PANTHER" id="PTHR13976">
    <property type="entry name" value="HETEROGENEOUS NUCLEAR RIBONUCLEOPROTEIN-RELATED"/>
    <property type="match status" value="1"/>
</dbReference>
<evidence type="ECO:0000256" key="6">
    <source>
        <dbReference type="PROSITE-ProRule" id="PRU00176"/>
    </source>
</evidence>
<keyword evidence="2" id="KW-0507">mRNA processing</keyword>
<dbReference type="InterPro" id="IPR000504">
    <property type="entry name" value="RRM_dom"/>
</dbReference>
<dbReference type="GO" id="GO:0008380">
    <property type="term" value="P:RNA splicing"/>
    <property type="evidence" value="ECO:0007669"/>
    <property type="project" value="UniProtKB-KW"/>
</dbReference>
<dbReference type="AlphaFoldDB" id="A0A553N920"/>
<evidence type="ECO:0000313" key="10">
    <source>
        <dbReference type="Proteomes" id="UP000318571"/>
    </source>
</evidence>
<evidence type="ECO:0000313" key="9">
    <source>
        <dbReference type="EMBL" id="TRY61869.1"/>
    </source>
</evidence>
<evidence type="ECO:0000256" key="5">
    <source>
        <dbReference type="ARBA" id="ARBA00023187"/>
    </source>
</evidence>
<evidence type="ECO:0000256" key="4">
    <source>
        <dbReference type="ARBA" id="ARBA00022884"/>
    </source>
</evidence>
<dbReference type="InterPro" id="IPR034980">
    <property type="entry name" value="Fusilli_RRM2"/>
</dbReference>
<accession>A0A553N920</accession>
<feature type="domain" description="RRM" evidence="8">
    <location>
        <begin position="384"/>
        <end position="467"/>
    </location>
</feature>
<proteinExistence type="inferred from homology"/>
<dbReference type="SUPFAM" id="SSF54928">
    <property type="entry name" value="RNA-binding domain, RBD"/>
    <property type="match status" value="2"/>
</dbReference>
<sequence>MGSEEPKCDEEAPPAPTLPASSKHAHSSSNGLPETVPCSSSEMNLVTVPNSTEETCPNYHNNNNNNQSKYLVIFYTVSAGLNAAGLGNDEEDLVSIYYHIIDVEQNKVVDQYFYPVRPHNADLNENVLSEECRNDYQISEESIQTASNLSQVLEEFHKVAQESLGGSFTLVTDGQFHIRQALFPEAYRKEISLQEYYHHFHDLRKEFIAKYPDSSVTNVDDMLKYLGLESDSSPSLALKDVNNMVAIVQKLICDDVHFHEPERVLLKLEQGIRSRTDAVDGECCVRARGLPWQASDQDIARFFVGLNLARGGVALCLSSQGRRNGEALVLFESPAHRDMALKRHKHHIGNRYIEVYKASGEDFINVAGGNNKEAQSFLSRGGQVIIRMRGLPYDCTAKQVTEFFESGESGCDVLDKEDGVLFVRKPDGRATGDAFVLFTEEKDAEKALQKHKEIIGSRYIELFRSTTAEVTQILNRTVEQNSNPRHGHHNNNNNHAAVAAAAAAAAALAATNVSSHLPLIPSMSNPAVLPQQMVTAGTRKDCIRLRGLPYEAGVENILEFLGEHGKNIVNQGIHMVYNAQGQPSGEAFIEMTTEHAAFQAATHRHHRNMTFGKKQRYIEVFQCSGEDMNYVLTGNSLPGVTSSSQITPSKNPYISTTAGMLPPGMLSMSSVAAGGAGSASVVPVSVASMAGFEQLGQASPAQANSVASNSLLLNSPNLAGSLGQGTSQFAQYQPNHNSLRHLTIPTSTPGGIPSIPVSSAPSNFHLAYQSHLSQMAGQQGLAQGLLPHPNFGGLMFHPRSLSSIFPNAPPSLNGSAGQHHGTNGATNNHLPGVSVGVSMPHSVSPGSTYHFNGGMVALNPMNPSPLTSHPPPPPPPSSHHAHHRANPYAYPPQFIYWPYPSPPISPASYYNGIPNAMLPNGIPNVSHPPSTPNGSISSMSSPPIPGTPTLLTVDVVPPNPPQRGMETRMTMPHMLHEAYPPLLYTTNGKLLSESHPPPQCDLTTPPPTTGLTPPHPVVVPPLPPPATCNGGAAADNSCNLESMKQPSTESYHQTT</sequence>
<dbReference type="Gene3D" id="3.30.70.330">
    <property type="match status" value="3"/>
</dbReference>
<evidence type="ECO:0000256" key="1">
    <source>
        <dbReference type="ARBA" id="ARBA00008866"/>
    </source>
</evidence>
<feature type="compositionally biased region" description="Basic and acidic residues" evidence="7">
    <location>
        <begin position="1"/>
        <end position="10"/>
    </location>
</feature>
<reference evidence="9 10" key="1">
    <citation type="journal article" date="2018" name="Nat. Ecol. Evol.">
        <title>Genomic signatures of mitonuclear coevolution across populations of Tigriopus californicus.</title>
        <authorList>
            <person name="Barreto F.S."/>
            <person name="Watson E.T."/>
            <person name="Lima T.G."/>
            <person name="Willett C.S."/>
            <person name="Edmands S."/>
            <person name="Li W."/>
            <person name="Burton R.S."/>
        </authorList>
    </citation>
    <scope>NUCLEOTIDE SEQUENCE [LARGE SCALE GENOMIC DNA]</scope>
    <source>
        <strain evidence="9 10">San Diego</strain>
    </source>
</reference>